<dbReference type="InterPro" id="IPR004152">
    <property type="entry name" value="GAT_dom"/>
</dbReference>
<proteinExistence type="predicted"/>
<evidence type="ECO:0000259" key="4">
    <source>
        <dbReference type="PROSITE" id="PS50179"/>
    </source>
</evidence>
<keyword evidence="1" id="KW-0813">Transport</keyword>
<dbReference type="PhylomeDB" id="A0A060T6P4"/>
<keyword evidence="2" id="KW-0653">Protein transport</keyword>
<dbReference type="InterPro" id="IPR038425">
    <property type="entry name" value="GAT_sf"/>
</dbReference>
<dbReference type="InterPro" id="IPR045007">
    <property type="entry name" value="LSB5"/>
</dbReference>
<dbReference type="SUPFAM" id="SSF89009">
    <property type="entry name" value="GAT-like domain"/>
    <property type="match status" value="1"/>
</dbReference>
<dbReference type="PANTHER" id="PTHR47789">
    <property type="entry name" value="LAS SEVENTEEN-BINDING PROTEIN 5"/>
    <property type="match status" value="1"/>
</dbReference>
<dbReference type="Pfam" id="PF03127">
    <property type="entry name" value="GAT"/>
    <property type="match status" value="1"/>
</dbReference>
<dbReference type="GO" id="GO:0015031">
    <property type="term" value="P:protein transport"/>
    <property type="evidence" value="ECO:0007669"/>
    <property type="project" value="UniProtKB-KW"/>
</dbReference>
<dbReference type="GO" id="GO:0007015">
    <property type="term" value="P:actin filament organization"/>
    <property type="evidence" value="ECO:0007669"/>
    <property type="project" value="InterPro"/>
</dbReference>
<feature type="region of interest" description="Disordered" evidence="3">
    <location>
        <begin position="144"/>
        <end position="237"/>
    </location>
</feature>
<dbReference type="GO" id="GO:0043130">
    <property type="term" value="F:ubiquitin binding"/>
    <property type="evidence" value="ECO:0007669"/>
    <property type="project" value="InterPro"/>
</dbReference>
<dbReference type="Pfam" id="PF00790">
    <property type="entry name" value="VHS"/>
    <property type="match status" value="1"/>
</dbReference>
<dbReference type="InterPro" id="IPR002014">
    <property type="entry name" value="VHS_dom"/>
</dbReference>
<dbReference type="CDD" id="cd16980">
    <property type="entry name" value="VHS_Lsb5"/>
    <property type="match status" value="1"/>
</dbReference>
<feature type="domain" description="VHS" evidence="4">
    <location>
        <begin position="20"/>
        <end position="144"/>
    </location>
</feature>
<feature type="compositionally biased region" description="Low complexity" evidence="3">
    <location>
        <begin position="198"/>
        <end position="210"/>
    </location>
</feature>
<dbReference type="GO" id="GO:0051666">
    <property type="term" value="P:actin cortical patch localization"/>
    <property type="evidence" value="ECO:0007669"/>
    <property type="project" value="TreeGrafter"/>
</dbReference>
<accession>A0A060T6P4</accession>
<dbReference type="CDD" id="cd14232">
    <property type="entry name" value="GAT_LSB5"/>
    <property type="match status" value="1"/>
</dbReference>
<dbReference type="PROSITE" id="PS50909">
    <property type="entry name" value="GAT"/>
    <property type="match status" value="1"/>
</dbReference>
<dbReference type="EMBL" id="HG937692">
    <property type="protein sequence ID" value="CDP36775.1"/>
    <property type="molecule type" value="Genomic_DNA"/>
</dbReference>
<feature type="compositionally biased region" description="Acidic residues" evidence="3">
    <location>
        <begin position="368"/>
        <end position="381"/>
    </location>
</feature>
<evidence type="ECO:0000313" key="6">
    <source>
        <dbReference type="EMBL" id="CDP36775.1"/>
    </source>
</evidence>
<feature type="domain" description="GAT" evidence="5">
    <location>
        <begin position="248"/>
        <end position="336"/>
    </location>
</feature>
<dbReference type="SMART" id="SM00288">
    <property type="entry name" value="VHS"/>
    <property type="match status" value="1"/>
</dbReference>
<name>A0A060T6P4_BLAAD</name>
<evidence type="ECO:0000256" key="1">
    <source>
        <dbReference type="ARBA" id="ARBA00022448"/>
    </source>
</evidence>
<reference evidence="6" key="2">
    <citation type="submission" date="2014-06" db="EMBL/GenBank/DDBJ databases">
        <title>The complete genome of Blastobotrys (Arxula) adeninivorans LS3 - a yeast of biotechnological interest.</title>
        <authorList>
            <person name="Kunze G."/>
            <person name="Gaillardin C."/>
            <person name="Czernicka M."/>
            <person name="Durrens P."/>
            <person name="Martin T."/>
            <person name="Boer E."/>
            <person name="Gabaldon T."/>
            <person name="Cruz J."/>
            <person name="Talla E."/>
            <person name="Marck C."/>
            <person name="Goffeau A."/>
            <person name="Barbe V."/>
            <person name="Baret P."/>
            <person name="Baronian K."/>
            <person name="Beier S."/>
            <person name="Bleykasten C."/>
            <person name="Bode R."/>
            <person name="Casaregola S."/>
            <person name="Despons L."/>
            <person name="Fairhead C."/>
            <person name="Giersberg M."/>
            <person name="Gierski P."/>
            <person name="Hahnel U."/>
            <person name="Hartmann A."/>
            <person name="Jankowska D."/>
            <person name="Jubin C."/>
            <person name="Jung P."/>
            <person name="Lafontaine I."/>
            <person name="Leh-Louis V."/>
            <person name="Lemaire M."/>
            <person name="Marcet-Houben M."/>
            <person name="Mascher M."/>
            <person name="Morel G."/>
            <person name="Richard G.-F."/>
            <person name="Riechen J."/>
            <person name="Sacerdot C."/>
            <person name="Sarkar A."/>
            <person name="Savel G."/>
            <person name="Schacherer J."/>
            <person name="Sherman D."/>
            <person name="Straub M.-L."/>
            <person name="Stein N."/>
            <person name="Thierry A."/>
            <person name="Trautwein-Schult A."/>
            <person name="Westhof E."/>
            <person name="Worch S."/>
            <person name="Dujon B."/>
            <person name="Souciet J.-L."/>
            <person name="Wincker P."/>
            <person name="Scholz U."/>
            <person name="Neuveglise N."/>
        </authorList>
    </citation>
    <scope>NUCLEOTIDE SEQUENCE</scope>
    <source>
        <strain evidence="6">LS3</strain>
    </source>
</reference>
<reference evidence="6" key="1">
    <citation type="submission" date="2014-02" db="EMBL/GenBank/DDBJ databases">
        <authorList>
            <person name="Genoscope - CEA"/>
        </authorList>
    </citation>
    <scope>NUCLEOTIDE SEQUENCE</scope>
    <source>
        <strain evidence="6">LS3</strain>
    </source>
</reference>
<dbReference type="InterPro" id="IPR008942">
    <property type="entry name" value="ENTH_VHS"/>
</dbReference>
<dbReference type="Gene3D" id="1.25.40.90">
    <property type="match status" value="1"/>
</dbReference>
<feature type="compositionally biased region" description="Basic and acidic residues" evidence="3">
    <location>
        <begin position="211"/>
        <end position="224"/>
    </location>
</feature>
<protein>
    <submittedName>
        <fullName evidence="6">ARAD1B20680p</fullName>
    </submittedName>
</protein>
<dbReference type="Gene3D" id="1.20.58.160">
    <property type="match status" value="1"/>
</dbReference>
<evidence type="ECO:0000256" key="3">
    <source>
        <dbReference type="SAM" id="MobiDB-lite"/>
    </source>
</evidence>
<feature type="region of interest" description="Disordered" evidence="3">
    <location>
        <begin position="334"/>
        <end position="400"/>
    </location>
</feature>
<sequence length="400" mass="45570">MGFLSGDKPMTAVTTTIDRLTSEGYDEDDVSEIVELMEVITIQPTGPTEAARALRKKLKYGTKAKQLRALTVLDALVQNGGSRLVPLYNDPHLLERLRVTAIESLTDPKVKRKLQAMFLVWAKEYKGKRGYEGLASLYQQLPQKTRNRHRTAYRSQAERGDDEEYGESSSRRRRDYYDDEDEDDGNSNGFGDGDDSYRPSSSARVRSRANSARDRNESMNRDRQLQSPKSTHKKKKSLTGRLDINIIKDKPKLNQAIAEASTAATNLKNALQLVNREVELSTDNKYATECFNKCRKLRRNILKYIHNVESEEYIGALIHANEELIDALRSYDAMSRPPEEDSDSDEGDGDDWKIDSEFNRRLRVTSDSEAEQEDEEDDDPDNPFNDSNVVTEQPVFDSPR</sequence>
<dbReference type="InterPro" id="IPR044103">
    <property type="entry name" value="GAT_LSB5"/>
</dbReference>
<dbReference type="PROSITE" id="PS50179">
    <property type="entry name" value="VHS"/>
    <property type="match status" value="1"/>
</dbReference>
<dbReference type="PANTHER" id="PTHR47789:SF1">
    <property type="entry name" value="LAS SEVENTEEN-BINDING PROTEIN 5"/>
    <property type="match status" value="1"/>
</dbReference>
<dbReference type="GO" id="GO:0006897">
    <property type="term" value="P:endocytosis"/>
    <property type="evidence" value="ECO:0007669"/>
    <property type="project" value="InterPro"/>
</dbReference>
<dbReference type="GO" id="GO:0035091">
    <property type="term" value="F:phosphatidylinositol binding"/>
    <property type="evidence" value="ECO:0007669"/>
    <property type="project" value="InterPro"/>
</dbReference>
<organism evidence="6">
    <name type="scientific">Blastobotrys adeninivorans</name>
    <name type="common">Yeast</name>
    <name type="synonym">Arxula adeninivorans</name>
    <dbReference type="NCBI Taxonomy" id="409370"/>
    <lineage>
        <taxon>Eukaryota</taxon>
        <taxon>Fungi</taxon>
        <taxon>Dikarya</taxon>
        <taxon>Ascomycota</taxon>
        <taxon>Saccharomycotina</taxon>
        <taxon>Dipodascomycetes</taxon>
        <taxon>Dipodascales</taxon>
        <taxon>Trichomonascaceae</taxon>
        <taxon>Blastobotrys</taxon>
    </lineage>
</organism>
<gene>
    <name evidence="6" type="ORF">GNLVRS02_ARAD1B20680g</name>
</gene>
<feature type="compositionally biased region" description="Acidic residues" evidence="3">
    <location>
        <begin position="340"/>
        <end position="349"/>
    </location>
</feature>
<dbReference type="GO" id="GO:0030479">
    <property type="term" value="C:actin cortical patch"/>
    <property type="evidence" value="ECO:0007669"/>
    <property type="project" value="TreeGrafter"/>
</dbReference>
<feature type="compositionally biased region" description="Basic and acidic residues" evidence="3">
    <location>
        <begin position="350"/>
        <end position="366"/>
    </location>
</feature>
<evidence type="ECO:0000256" key="2">
    <source>
        <dbReference type="ARBA" id="ARBA00022927"/>
    </source>
</evidence>
<dbReference type="GO" id="GO:0007034">
    <property type="term" value="P:vacuolar transport"/>
    <property type="evidence" value="ECO:0007669"/>
    <property type="project" value="UniProtKB-ARBA"/>
</dbReference>
<dbReference type="AlphaFoldDB" id="A0A060T6P4"/>
<dbReference type="SUPFAM" id="SSF48464">
    <property type="entry name" value="ENTH/VHS domain"/>
    <property type="match status" value="1"/>
</dbReference>
<evidence type="ECO:0000259" key="5">
    <source>
        <dbReference type="PROSITE" id="PS50909"/>
    </source>
</evidence>